<gene>
    <name evidence="5" type="ORF">ACFFH7_08580</name>
</gene>
<dbReference type="Proteomes" id="UP001589810">
    <property type="component" value="Unassembled WGS sequence"/>
</dbReference>
<keyword evidence="6" id="KW-1185">Reference proteome</keyword>
<evidence type="ECO:0000256" key="2">
    <source>
        <dbReference type="ARBA" id="ARBA00023002"/>
    </source>
</evidence>
<dbReference type="Pfam" id="PF00171">
    <property type="entry name" value="Aldedh"/>
    <property type="match status" value="1"/>
</dbReference>
<keyword evidence="2" id="KW-0560">Oxidoreductase</keyword>
<organism evidence="5 6">
    <name type="scientific">Kutzneria chonburiensis</name>
    <dbReference type="NCBI Taxonomy" id="1483604"/>
    <lineage>
        <taxon>Bacteria</taxon>
        <taxon>Bacillati</taxon>
        <taxon>Actinomycetota</taxon>
        <taxon>Actinomycetes</taxon>
        <taxon>Pseudonocardiales</taxon>
        <taxon>Pseudonocardiaceae</taxon>
        <taxon>Kutzneria</taxon>
    </lineage>
</organism>
<dbReference type="InterPro" id="IPR015590">
    <property type="entry name" value="Aldehyde_DH_dom"/>
</dbReference>
<dbReference type="Gene3D" id="3.40.309.10">
    <property type="entry name" value="Aldehyde Dehydrogenase, Chain A, domain 2"/>
    <property type="match status" value="1"/>
</dbReference>
<dbReference type="PANTHER" id="PTHR42986:SF1">
    <property type="entry name" value="BENZALDEHYDE DEHYDROGENASE YFMT"/>
    <property type="match status" value="1"/>
</dbReference>
<keyword evidence="3" id="KW-0520">NAD</keyword>
<evidence type="ECO:0000256" key="1">
    <source>
        <dbReference type="ARBA" id="ARBA00009986"/>
    </source>
</evidence>
<accession>A0ABV6MMK9</accession>
<protein>
    <submittedName>
        <fullName evidence="5">Aldehyde dehydrogenase family protein</fullName>
    </submittedName>
</protein>
<evidence type="ECO:0000256" key="3">
    <source>
        <dbReference type="ARBA" id="ARBA00023027"/>
    </source>
</evidence>
<sequence length="486" mass="50857">MTITRDLIIDGKDVPATDGRTTDDVDPFTGKVFARVAAAAPDDVTRAVDAADRAMTAWAATPPSTRRAIFLRAAELFESRVDEAVAIMAAEVGGAAPWARFNAVLAANILREAAAVITQPLGEVLATDTPGQLSYAVREPMGVVAAFAPWNAPLILGIRSVAVPMAVGNTAVLKPSEDAPIAGGLFLADIFRDAGLPAGVLNVITNDRADAAAIAQALIADDRVRVVNFTGSTEVGRIIGTTAAQHLKPAVLELGGKNSLLVLDDADVDYAVDAAAFGSVHNAGQVCMSTDRVLVHRSIAEEFVAKLANKIESLPHGDPGDPSTVIGPLINPRGATHVAELVADAVADGARVRTGGQKPDGTSYTATVLDKVTPQMRIYHEEIFGPAVTVITVDSDDEAVAIANDTPYGLSAGIITEDTRRGLALARRLRTGIVHVGNQTIDDEAQAPFGGVKSSGYGRFGGRWGVEAFTDVRWVTVAGEHNHFPF</sequence>
<comment type="caution">
    <text evidence="5">The sequence shown here is derived from an EMBL/GenBank/DDBJ whole genome shotgun (WGS) entry which is preliminary data.</text>
</comment>
<dbReference type="InterPro" id="IPR016163">
    <property type="entry name" value="Ald_DH_C"/>
</dbReference>
<proteinExistence type="inferred from homology"/>
<dbReference type="InterPro" id="IPR016162">
    <property type="entry name" value="Ald_DH_N"/>
</dbReference>
<evidence type="ECO:0000313" key="6">
    <source>
        <dbReference type="Proteomes" id="UP001589810"/>
    </source>
</evidence>
<evidence type="ECO:0000313" key="5">
    <source>
        <dbReference type="EMBL" id="MFC0541534.1"/>
    </source>
</evidence>
<dbReference type="InterPro" id="IPR016161">
    <property type="entry name" value="Ald_DH/histidinol_DH"/>
</dbReference>
<dbReference type="Gene3D" id="3.40.605.10">
    <property type="entry name" value="Aldehyde Dehydrogenase, Chain A, domain 1"/>
    <property type="match status" value="1"/>
</dbReference>
<reference evidence="5 6" key="1">
    <citation type="submission" date="2024-09" db="EMBL/GenBank/DDBJ databases">
        <authorList>
            <person name="Sun Q."/>
            <person name="Mori K."/>
        </authorList>
    </citation>
    <scope>NUCLEOTIDE SEQUENCE [LARGE SCALE GENOMIC DNA]</scope>
    <source>
        <strain evidence="5 6">TBRC 1432</strain>
    </source>
</reference>
<name>A0ABV6MMK9_9PSEU</name>
<evidence type="ECO:0000259" key="4">
    <source>
        <dbReference type="Pfam" id="PF00171"/>
    </source>
</evidence>
<comment type="similarity">
    <text evidence="1">Belongs to the aldehyde dehydrogenase family.</text>
</comment>
<dbReference type="EMBL" id="JBHLUD010000002">
    <property type="protein sequence ID" value="MFC0541534.1"/>
    <property type="molecule type" value="Genomic_DNA"/>
</dbReference>
<feature type="domain" description="Aldehyde dehydrogenase" evidence="4">
    <location>
        <begin position="18"/>
        <end position="475"/>
    </location>
</feature>
<dbReference type="PANTHER" id="PTHR42986">
    <property type="entry name" value="BENZALDEHYDE DEHYDROGENASE YFMT"/>
    <property type="match status" value="1"/>
</dbReference>
<dbReference type="RefSeq" id="WP_273942445.1">
    <property type="nucleotide sequence ID" value="NZ_CP097263.1"/>
</dbReference>
<dbReference type="SUPFAM" id="SSF53720">
    <property type="entry name" value="ALDH-like"/>
    <property type="match status" value="1"/>
</dbReference>